<dbReference type="PRINTS" id="PR00475">
    <property type="entry name" value="HEXOKINASE"/>
</dbReference>
<comment type="caution">
    <text evidence="11">The sequence shown here is derived from an EMBL/GenBank/DDBJ whole genome shotgun (WGS) entry which is preliminary data.</text>
</comment>
<protein>
    <recommendedName>
        <fullName evidence="9">Phosphotransferase</fullName>
        <ecNumber evidence="9">2.7.1.-</ecNumber>
    </recommendedName>
</protein>
<keyword evidence="7 9" id="KW-0067">ATP-binding</keyword>
<keyword evidence="6 9" id="KW-0418">Kinase</keyword>
<evidence type="ECO:0000256" key="5">
    <source>
        <dbReference type="ARBA" id="ARBA00022741"/>
    </source>
</evidence>
<dbReference type="PROSITE" id="PS51748">
    <property type="entry name" value="HEXOKINASE_2"/>
    <property type="match status" value="1"/>
</dbReference>
<reference evidence="11" key="1">
    <citation type="journal article" date="2023" name="Mol. Ecol. Resour.">
        <title>Chromosome-level genome assembly of a triploid poplar Populus alba 'Berolinensis'.</title>
        <authorList>
            <person name="Chen S."/>
            <person name="Yu Y."/>
            <person name="Wang X."/>
            <person name="Wang S."/>
            <person name="Zhang T."/>
            <person name="Zhou Y."/>
            <person name="He R."/>
            <person name="Meng N."/>
            <person name="Wang Y."/>
            <person name="Liu W."/>
            <person name="Liu Z."/>
            <person name="Liu J."/>
            <person name="Guo Q."/>
            <person name="Huang H."/>
            <person name="Sederoff R.R."/>
            <person name="Wang G."/>
            <person name="Qu G."/>
            <person name="Chen S."/>
        </authorList>
    </citation>
    <scope>NUCLEOTIDE SEQUENCE</scope>
    <source>
        <strain evidence="11">SC-2020</strain>
    </source>
</reference>
<dbReference type="PANTHER" id="PTHR19443">
    <property type="entry name" value="HEXOKINASE"/>
    <property type="match status" value="1"/>
</dbReference>
<sequence>MGKVAAGVAAAVAAAACAVAGVVVGRRVRSRRKWKRVVGVLRELEEACETPVGRLRQVVDAMAVEMHAGLASEGGSKLKMLLTFVDHLPTGSEIGTYYALDLGGTNFRVLRVQLGGRRSSILSQDVERRPIPRHLMTSTSEDLFDFIASTLKQFVEKEESGSEPSSVRARELGLTFSFPVKQLSIRSGILIKWTKGFAIEDMVGEEVVGLLEAALIRRGLYMRVAVLAFGLIKWATCLTGESCLDNAGDMPQFGKLAGPSILSNLLENARKNSSEAASNAETARGEDKKD</sequence>
<evidence type="ECO:0000259" key="10">
    <source>
        <dbReference type="Pfam" id="PF00349"/>
    </source>
</evidence>
<dbReference type="Pfam" id="PF00349">
    <property type="entry name" value="Hexokinase_1"/>
    <property type="match status" value="1"/>
</dbReference>
<dbReference type="Gene3D" id="3.40.367.20">
    <property type="match status" value="1"/>
</dbReference>
<dbReference type="GO" id="GO:0004396">
    <property type="term" value="F:hexokinase activity"/>
    <property type="evidence" value="ECO:0007669"/>
    <property type="project" value="UniProtKB-UniRule"/>
</dbReference>
<dbReference type="AlphaFoldDB" id="A0AAD6MG13"/>
<comment type="pathway">
    <text evidence="1">Carbohydrate degradation; glycolysis; D-glyceraldehyde 3-phosphate and glycerone phosphate from D-glucose: step 1/4.</text>
</comment>
<feature type="domain" description="Hexokinase N-terminal" evidence="10">
    <location>
        <begin position="41"/>
        <end position="227"/>
    </location>
</feature>
<keyword evidence="8 9" id="KW-0324">Glycolysis</keyword>
<evidence type="ECO:0000313" key="12">
    <source>
        <dbReference type="Proteomes" id="UP001164929"/>
    </source>
</evidence>
<evidence type="ECO:0000256" key="6">
    <source>
        <dbReference type="ARBA" id="ARBA00022777"/>
    </source>
</evidence>
<dbReference type="InterPro" id="IPR022672">
    <property type="entry name" value="Hexokinase_N"/>
</dbReference>
<dbReference type="SUPFAM" id="SSF53067">
    <property type="entry name" value="Actin-like ATPase domain"/>
    <property type="match status" value="1"/>
</dbReference>
<accession>A0AAD6MG13</accession>
<evidence type="ECO:0000256" key="3">
    <source>
        <dbReference type="ARBA" id="ARBA00009225"/>
    </source>
</evidence>
<evidence type="ECO:0000313" key="11">
    <source>
        <dbReference type="EMBL" id="KAJ6984672.1"/>
    </source>
</evidence>
<dbReference type="GO" id="GO:0005829">
    <property type="term" value="C:cytosol"/>
    <property type="evidence" value="ECO:0007669"/>
    <property type="project" value="TreeGrafter"/>
</dbReference>
<gene>
    <name evidence="11" type="ORF">NC653_022847</name>
</gene>
<dbReference type="EC" id="2.7.1.-" evidence="9"/>
<dbReference type="Proteomes" id="UP001164929">
    <property type="component" value="Chromosome 9"/>
</dbReference>
<dbReference type="InterPro" id="IPR043129">
    <property type="entry name" value="ATPase_NBD"/>
</dbReference>
<evidence type="ECO:0000256" key="4">
    <source>
        <dbReference type="ARBA" id="ARBA00022679"/>
    </source>
</evidence>
<evidence type="ECO:0000256" key="9">
    <source>
        <dbReference type="RuleBase" id="RU362007"/>
    </source>
</evidence>
<keyword evidence="4 9" id="KW-0808">Transferase</keyword>
<dbReference type="InterPro" id="IPR001312">
    <property type="entry name" value="Hexokinase"/>
</dbReference>
<evidence type="ECO:0000256" key="2">
    <source>
        <dbReference type="ARBA" id="ARBA00005028"/>
    </source>
</evidence>
<comment type="pathway">
    <text evidence="2">Carbohydrate metabolism; hexose metabolism.</text>
</comment>
<dbReference type="Gene3D" id="3.30.420.40">
    <property type="match status" value="1"/>
</dbReference>
<dbReference type="GO" id="GO:0001678">
    <property type="term" value="P:intracellular glucose homeostasis"/>
    <property type="evidence" value="ECO:0007669"/>
    <property type="project" value="InterPro"/>
</dbReference>
<dbReference type="GO" id="GO:0005536">
    <property type="term" value="F:D-glucose binding"/>
    <property type="evidence" value="ECO:0007669"/>
    <property type="project" value="InterPro"/>
</dbReference>
<keyword evidence="12" id="KW-1185">Reference proteome</keyword>
<evidence type="ECO:0000256" key="8">
    <source>
        <dbReference type="ARBA" id="ARBA00023152"/>
    </source>
</evidence>
<proteinExistence type="inferred from homology"/>
<evidence type="ECO:0000256" key="7">
    <source>
        <dbReference type="ARBA" id="ARBA00022840"/>
    </source>
</evidence>
<comment type="similarity">
    <text evidence="3 9">Belongs to the hexokinase family.</text>
</comment>
<dbReference type="GO" id="GO:0006096">
    <property type="term" value="P:glycolytic process"/>
    <property type="evidence" value="ECO:0007669"/>
    <property type="project" value="UniProtKB-KW"/>
</dbReference>
<evidence type="ECO:0000256" key="1">
    <source>
        <dbReference type="ARBA" id="ARBA00004888"/>
    </source>
</evidence>
<dbReference type="PANTHER" id="PTHR19443:SF6">
    <property type="entry name" value="HEXOKINASE-4"/>
    <property type="match status" value="1"/>
</dbReference>
<keyword evidence="5 9" id="KW-0547">Nucleotide-binding</keyword>
<dbReference type="GO" id="GO:0005739">
    <property type="term" value="C:mitochondrion"/>
    <property type="evidence" value="ECO:0007669"/>
    <property type="project" value="TreeGrafter"/>
</dbReference>
<dbReference type="PROSITE" id="PS51257">
    <property type="entry name" value="PROKAR_LIPOPROTEIN"/>
    <property type="match status" value="1"/>
</dbReference>
<dbReference type="EMBL" id="JAQIZT010000009">
    <property type="protein sequence ID" value="KAJ6984672.1"/>
    <property type="molecule type" value="Genomic_DNA"/>
</dbReference>
<dbReference type="GO" id="GO:0005524">
    <property type="term" value="F:ATP binding"/>
    <property type="evidence" value="ECO:0007669"/>
    <property type="project" value="UniProtKB-UniRule"/>
</dbReference>
<dbReference type="FunFam" id="3.30.420.40:FF:000034">
    <property type="entry name" value="Phosphotransferase"/>
    <property type="match status" value="1"/>
</dbReference>
<name>A0AAD6MG13_9ROSI</name>
<organism evidence="11 12">
    <name type="scientific">Populus alba x Populus x berolinensis</name>
    <dbReference type="NCBI Taxonomy" id="444605"/>
    <lineage>
        <taxon>Eukaryota</taxon>
        <taxon>Viridiplantae</taxon>
        <taxon>Streptophyta</taxon>
        <taxon>Embryophyta</taxon>
        <taxon>Tracheophyta</taxon>
        <taxon>Spermatophyta</taxon>
        <taxon>Magnoliopsida</taxon>
        <taxon>eudicotyledons</taxon>
        <taxon>Gunneridae</taxon>
        <taxon>Pentapetalae</taxon>
        <taxon>rosids</taxon>
        <taxon>fabids</taxon>
        <taxon>Malpighiales</taxon>
        <taxon>Salicaceae</taxon>
        <taxon>Saliceae</taxon>
        <taxon>Populus</taxon>
    </lineage>
</organism>